<keyword evidence="4 6" id="KW-0067">ATP-binding</keyword>
<gene>
    <name evidence="6" type="ORF">GL284_11365</name>
</gene>
<dbReference type="GO" id="GO:0016887">
    <property type="term" value="F:ATP hydrolysis activity"/>
    <property type="evidence" value="ECO:0007669"/>
    <property type="project" value="InterPro"/>
</dbReference>
<dbReference type="InterPro" id="IPR027417">
    <property type="entry name" value="P-loop_NTPase"/>
</dbReference>
<dbReference type="Gene3D" id="3.40.50.300">
    <property type="entry name" value="P-loop containing nucleotide triphosphate hydrolases"/>
    <property type="match status" value="1"/>
</dbReference>
<proteinExistence type="inferred from homology"/>
<evidence type="ECO:0000259" key="5">
    <source>
        <dbReference type="PROSITE" id="PS50893"/>
    </source>
</evidence>
<dbReference type="PANTHER" id="PTHR43117">
    <property type="entry name" value="OSMOPROTECTANT IMPORT ATP-BINDING PROTEIN OSMV"/>
    <property type="match status" value="1"/>
</dbReference>
<accession>A0A6L6J268</accession>
<dbReference type="EMBL" id="WMII01000009">
    <property type="protein sequence ID" value="MTH64864.1"/>
    <property type="molecule type" value="Genomic_DNA"/>
</dbReference>
<dbReference type="GO" id="GO:0015697">
    <property type="term" value="P:quaternary ammonium group transport"/>
    <property type="evidence" value="ECO:0007669"/>
    <property type="project" value="UniProtKB-ARBA"/>
</dbReference>
<name>A0A6L6J268_9RHOB</name>
<evidence type="ECO:0000256" key="3">
    <source>
        <dbReference type="ARBA" id="ARBA00022741"/>
    </source>
</evidence>
<evidence type="ECO:0000313" key="7">
    <source>
        <dbReference type="Proteomes" id="UP000478740"/>
    </source>
</evidence>
<keyword evidence="2" id="KW-0813">Transport</keyword>
<keyword evidence="3" id="KW-0547">Nucleotide-binding</keyword>
<dbReference type="PROSITE" id="PS00211">
    <property type="entry name" value="ABC_TRANSPORTER_1"/>
    <property type="match status" value="1"/>
</dbReference>
<dbReference type="PANTHER" id="PTHR43117:SF5">
    <property type="entry name" value="GLYCINE BETAINE UPTAKE SYSTEM ATP-BINDING PROTEIN YEHX"/>
    <property type="match status" value="1"/>
</dbReference>
<dbReference type="Proteomes" id="UP000478740">
    <property type="component" value="Unassembled WGS sequence"/>
</dbReference>
<dbReference type="SUPFAM" id="SSF52540">
    <property type="entry name" value="P-loop containing nucleoside triphosphate hydrolases"/>
    <property type="match status" value="1"/>
</dbReference>
<dbReference type="Pfam" id="PF00005">
    <property type="entry name" value="ABC_tran"/>
    <property type="match status" value="1"/>
</dbReference>
<dbReference type="InterPro" id="IPR003593">
    <property type="entry name" value="AAA+_ATPase"/>
</dbReference>
<organism evidence="6 7">
    <name type="scientific">Paracoccus shanxieyensis</name>
    <dbReference type="NCBI Taxonomy" id="2675752"/>
    <lineage>
        <taxon>Bacteria</taxon>
        <taxon>Pseudomonadati</taxon>
        <taxon>Pseudomonadota</taxon>
        <taxon>Alphaproteobacteria</taxon>
        <taxon>Rhodobacterales</taxon>
        <taxon>Paracoccaceae</taxon>
        <taxon>Paracoccus</taxon>
    </lineage>
</organism>
<dbReference type="SMART" id="SM00382">
    <property type="entry name" value="AAA"/>
    <property type="match status" value="1"/>
</dbReference>
<dbReference type="GO" id="GO:0005524">
    <property type="term" value="F:ATP binding"/>
    <property type="evidence" value="ECO:0007669"/>
    <property type="project" value="UniProtKB-KW"/>
</dbReference>
<dbReference type="FunFam" id="3.40.50.300:FF:000425">
    <property type="entry name" value="Probable ABC transporter, ATP-binding subunit"/>
    <property type="match status" value="1"/>
</dbReference>
<dbReference type="InterPro" id="IPR003439">
    <property type="entry name" value="ABC_transporter-like_ATP-bd"/>
</dbReference>
<reference evidence="6 7" key="1">
    <citation type="submission" date="2019-11" db="EMBL/GenBank/DDBJ databases">
        <authorList>
            <person name="Dong K."/>
        </authorList>
    </citation>
    <scope>NUCLEOTIDE SEQUENCE [LARGE SCALE GENOMIC DNA]</scope>
    <source>
        <strain evidence="6 7">DK608</strain>
    </source>
</reference>
<evidence type="ECO:0000313" key="6">
    <source>
        <dbReference type="EMBL" id="MTH64864.1"/>
    </source>
</evidence>
<evidence type="ECO:0000256" key="2">
    <source>
        <dbReference type="ARBA" id="ARBA00022448"/>
    </source>
</evidence>
<keyword evidence="7" id="KW-1185">Reference proteome</keyword>
<comment type="caution">
    <text evidence="6">The sequence shown here is derived from an EMBL/GenBank/DDBJ whole genome shotgun (WGS) entry which is preliminary data.</text>
</comment>
<dbReference type="RefSeq" id="WP_155044745.1">
    <property type="nucleotide sequence ID" value="NZ_WMIH01000009.1"/>
</dbReference>
<dbReference type="InterPro" id="IPR017871">
    <property type="entry name" value="ABC_transporter-like_CS"/>
</dbReference>
<dbReference type="PROSITE" id="PS50893">
    <property type="entry name" value="ABC_TRANSPORTER_2"/>
    <property type="match status" value="1"/>
</dbReference>
<protein>
    <submittedName>
        <fullName evidence="6">ATP-binding cassette domain-containing protein</fullName>
    </submittedName>
</protein>
<sequence length="304" mass="32845">MIELRQLSKSYGSEKAVDGVSLDVPRGTITAIVGTSGSGKSTLLRLVNRLIVPDHGQVVIDGQDAARLPQADLRRRIGYVIQDNGLFPHWTAARNIGTVPRLLGWDAPRIASRVAELLELLQLQPQIASRYPHELSGGQAQRVGVARALAADPDVLLMDEPFGALDPVVRKRARQDLRALQQRIGTTILLVTHDMDEAIGLGDQIAVMRNGRIEQCDTPARILADPATPFVRDLVGEGQRAFRYLSIQTVASLRESGQIAGTALPPETPLSTALEQMLWTGCDMLPIAGGGVIRRDAILKAAQG</sequence>
<dbReference type="AlphaFoldDB" id="A0A6L6J268"/>
<comment type="similarity">
    <text evidence="1">Belongs to the ABC transporter superfamily.</text>
</comment>
<evidence type="ECO:0000256" key="4">
    <source>
        <dbReference type="ARBA" id="ARBA00022840"/>
    </source>
</evidence>
<feature type="domain" description="ABC transporter" evidence="5">
    <location>
        <begin position="2"/>
        <end position="235"/>
    </location>
</feature>
<evidence type="ECO:0000256" key="1">
    <source>
        <dbReference type="ARBA" id="ARBA00005417"/>
    </source>
</evidence>